<organism evidence="4 5">
    <name type="scientific">Elaeis guineensis var. tenera</name>
    <name type="common">Oil palm</name>
    <dbReference type="NCBI Taxonomy" id="51953"/>
    <lineage>
        <taxon>Eukaryota</taxon>
        <taxon>Viridiplantae</taxon>
        <taxon>Streptophyta</taxon>
        <taxon>Embryophyta</taxon>
        <taxon>Tracheophyta</taxon>
        <taxon>Spermatophyta</taxon>
        <taxon>Magnoliopsida</taxon>
        <taxon>Liliopsida</taxon>
        <taxon>Arecaceae</taxon>
        <taxon>Arecoideae</taxon>
        <taxon>Cocoseae</taxon>
        <taxon>Elaeidinae</taxon>
        <taxon>Elaeis</taxon>
    </lineage>
</organism>
<name>A0A6J0PD61_ELAGV</name>
<dbReference type="AlphaFoldDB" id="A0A6J0PD61"/>
<reference evidence="5" key="1">
    <citation type="submission" date="2025-08" db="UniProtKB">
        <authorList>
            <consortium name="RefSeq"/>
        </authorList>
    </citation>
    <scope>IDENTIFICATION</scope>
</reference>
<dbReference type="Pfam" id="PF02735">
    <property type="entry name" value="Ku"/>
    <property type="match status" value="1"/>
</dbReference>
<dbReference type="GO" id="GO:0006303">
    <property type="term" value="P:double-strand break repair via nonhomologous end joining"/>
    <property type="evidence" value="ECO:0007669"/>
    <property type="project" value="InterPro"/>
</dbReference>
<gene>
    <name evidence="5" type="primary">LOC109505353</name>
</gene>
<evidence type="ECO:0000313" key="5">
    <source>
        <dbReference type="RefSeq" id="XP_019703401.1"/>
    </source>
</evidence>
<evidence type="ECO:0000259" key="3">
    <source>
        <dbReference type="SMART" id="SM00559"/>
    </source>
</evidence>
<dbReference type="Proteomes" id="UP000504607">
    <property type="component" value="Unplaced"/>
</dbReference>
<dbReference type="SMART" id="SM00559">
    <property type="entry name" value="Ku78"/>
    <property type="match status" value="1"/>
</dbReference>
<dbReference type="GO" id="GO:0003690">
    <property type="term" value="F:double-stranded DNA binding"/>
    <property type="evidence" value="ECO:0007669"/>
    <property type="project" value="TreeGrafter"/>
</dbReference>
<dbReference type="InterPro" id="IPR009187">
    <property type="entry name" value="Prok_Ku"/>
</dbReference>
<dbReference type="InParanoid" id="A0A6J0PD61"/>
<evidence type="ECO:0000313" key="4">
    <source>
        <dbReference type="Proteomes" id="UP000504607"/>
    </source>
</evidence>
<dbReference type="SUPFAM" id="SSF100939">
    <property type="entry name" value="SPOC domain-like"/>
    <property type="match status" value="1"/>
</dbReference>
<feature type="region of interest" description="Disordered" evidence="2">
    <location>
        <begin position="1"/>
        <end position="23"/>
    </location>
</feature>
<sequence>MATKPKVATKTKADPEAGKAPTSTRSLWKGAINFGLVHVPIALYSATDESDLNFKMIDKRSMDPVGYKRINKKSGEEVTATDIVKGIEWEDGRFVLLSPEEIAAAYPKTTQTIEIESFIPIDEIPFVYLEKPYYTAPINKGAKVYALLREALAETRMVGVAKVVISNKQHLALLTALWTRVDPEPAPVGRRNQVMAEPGASASGHQGGRHPGC</sequence>
<dbReference type="RefSeq" id="XP_019703401.1">
    <property type="nucleotide sequence ID" value="XM_019847842.1"/>
</dbReference>
<dbReference type="PANTHER" id="PTHR41251:SF1">
    <property type="entry name" value="NON-HOMOLOGOUS END JOINING PROTEIN KU"/>
    <property type="match status" value="1"/>
</dbReference>
<keyword evidence="1" id="KW-0238">DNA-binding</keyword>
<dbReference type="PANTHER" id="PTHR41251">
    <property type="entry name" value="NON-HOMOLOGOUS END JOINING PROTEIN KU"/>
    <property type="match status" value="1"/>
</dbReference>
<evidence type="ECO:0000256" key="2">
    <source>
        <dbReference type="SAM" id="MobiDB-lite"/>
    </source>
</evidence>
<proteinExistence type="predicted"/>
<evidence type="ECO:0000256" key="1">
    <source>
        <dbReference type="ARBA" id="ARBA00023125"/>
    </source>
</evidence>
<dbReference type="InterPro" id="IPR016194">
    <property type="entry name" value="SPOC-like_C_dom_sf"/>
</dbReference>
<dbReference type="OrthoDB" id="804939at2759"/>
<feature type="domain" description="Ku" evidence="3">
    <location>
        <begin position="75"/>
        <end position="190"/>
    </location>
</feature>
<dbReference type="InterPro" id="IPR006164">
    <property type="entry name" value="DNA_bd_Ku70/Ku80"/>
</dbReference>
<accession>A0A6J0PD61</accession>
<protein>
    <submittedName>
        <fullName evidence="5">Uncharacterized protein LOC109505353</fullName>
    </submittedName>
</protein>
<dbReference type="Gene3D" id="2.40.290.10">
    <property type="match status" value="1"/>
</dbReference>
<feature type="compositionally biased region" description="Low complexity" evidence="2">
    <location>
        <begin position="1"/>
        <end position="10"/>
    </location>
</feature>
<keyword evidence="4" id="KW-1185">Reference proteome</keyword>